<proteinExistence type="predicted"/>
<reference evidence="2 3" key="1">
    <citation type="submission" date="2023-10" db="EMBL/GenBank/DDBJ databases">
        <title>Development of a sustainable strategy for remediation of hydrocarbon-contaminated territories based on the waste exchange concept.</title>
        <authorList>
            <person name="Krivoruchko A."/>
        </authorList>
    </citation>
    <scope>NUCLEOTIDE SEQUENCE [LARGE SCALE GENOMIC DNA]</scope>
    <source>
        <strain evidence="2 3">IEGM 1236</strain>
    </source>
</reference>
<name>A0ABU4F052_WILMA</name>
<organism evidence="2 3">
    <name type="scientific">Williamsia marianensis</name>
    <dbReference type="NCBI Taxonomy" id="85044"/>
    <lineage>
        <taxon>Bacteria</taxon>
        <taxon>Bacillati</taxon>
        <taxon>Actinomycetota</taxon>
        <taxon>Actinomycetes</taxon>
        <taxon>Mycobacteriales</taxon>
        <taxon>Nocardiaceae</taxon>
        <taxon>Williamsia</taxon>
    </lineage>
</organism>
<feature type="compositionally biased region" description="Basic and acidic residues" evidence="1">
    <location>
        <begin position="207"/>
        <end position="233"/>
    </location>
</feature>
<sequence length="367" mass="41060">MTAIVARSRPGASKEKILEVLRTRDRIALDVGRRAYAGVPCWHTAERWLTWDVQVAYALHYDRIRPLIGAHGTSRKSDIALKTLVKIAAAHAVHADFGTGRNCRPTVELIARITGYKPRTVSRARKVLVHLGLATEILRGRQRTLGERLASHRVGDSSQGWASVYALHGVQVVDKRRGHTQAAPHLVERPLGRTSHPRSYSLTHTGDAGKLKGRAARDRAPDERRGRRPEPDQKGALLAIKWRQNPQSPHWARKYSPAAWSHVLTKPAAHGWTDRDLNALLRDYTLTGNGNWIAANPHRPIPLLAMILNKHDDLHNRPAAIDDAREHEARQKQMAIHTCGRCDEQGWQLPYGDTAVRCAHPKDLVGQ</sequence>
<evidence type="ECO:0000313" key="2">
    <source>
        <dbReference type="EMBL" id="MDV7136879.1"/>
    </source>
</evidence>
<comment type="caution">
    <text evidence="2">The sequence shown here is derived from an EMBL/GenBank/DDBJ whole genome shotgun (WGS) entry which is preliminary data.</text>
</comment>
<evidence type="ECO:0000313" key="3">
    <source>
        <dbReference type="Proteomes" id="UP001185792"/>
    </source>
</evidence>
<dbReference type="RefSeq" id="WP_317714821.1">
    <property type="nucleotide sequence ID" value="NZ_JAWLUM010000006.1"/>
</dbReference>
<dbReference type="Proteomes" id="UP001185792">
    <property type="component" value="Unassembled WGS sequence"/>
</dbReference>
<gene>
    <name evidence="2" type="ORF">R4198_24580</name>
</gene>
<accession>A0ABU4F052</accession>
<feature type="region of interest" description="Disordered" evidence="1">
    <location>
        <begin position="182"/>
        <end position="234"/>
    </location>
</feature>
<evidence type="ECO:0008006" key="4">
    <source>
        <dbReference type="Google" id="ProtNLM"/>
    </source>
</evidence>
<evidence type="ECO:0000256" key="1">
    <source>
        <dbReference type="SAM" id="MobiDB-lite"/>
    </source>
</evidence>
<dbReference type="EMBL" id="JAWLUM010000006">
    <property type="protein sequence ID" value="MDV7136879.1"/>
    <property type="molecule type" value="Genomic_DNA"/>
</dbReference>
<keyword evidence="3" id="KW-1185">Reference proteome</keyword>
<protein>
    <recommendedName>
        <fullName evidence="4">Helix-turn-helix protein</fullName>
    </recommendedName>
</protein>